<keyword evidence="2" id="KW-1185">Reference proteome</keyword>
<organism evidence="1 2">
    <name type="scientific">Prunus persica</name>
    <name type="common">Peach</name>
    <name type="synonym">Amygdalus persica</name>
    <dbReference type="NCBI Taxonomy" id="3760"/>
    <lineage>
        <taxon>Eukaryota</taxon>
        <taxon>Viridiplantae</taxon>
        <taxon>Streptophyta</taxon>
        <taxon>Embryophyta</taxon>
        <taxon>Tracheophyta</taxon>
        <taxon>Spermatophyta</taxon>
        <taxon>Magnoliopsida</taxon>
        <taxon>eudicotyledons</taxon>
        <taxon>Gunneridae</taxon>
        <taxon>Pentapetalae</taxon>
        <taxon>rosids</taxon>
        <taxon>fabids</taxon>
        <taxon>Rosales</taxon>
        <taxon>Rosaceae</taxon>
        <taxon>Amygdaloideae</taxon>
        <taxon>Amygdaleae</taxon>
        <taxon>Prunus</taxon>
    </lineage>
</organism>
<reference evidence="1 2" key="1">
    <citation type="journal article" date="2013" name="Nat. Genet.">
        <title>The high-quality draft genome of peach (Prunus persica) identifies unique patterns of genetic diversity, domestication and genome evolution.</title>
        <authorList>
            <consortium name="International Peach Genome Initiative"/>
            <person name="Verde I."/>
            <person name="Abbott A.G."/>
            <person name="Scalabrin S."/>
            <person name="Jung S."/>
            <person name="Shu S."/>
            <person name="Marroni F."/>
            <person name="Zhebentyayeva T."/>
            <person name="Dettori M.T."/>
            <person name="Grimwood J."/>
            <person name="Cattonaro F."/>
            <person name="Zuccolo A."/>
            <person name="Rossini L."/>
            <person name="Jenkins J."/>
            <person name="Vendramin E."/>
            <person name="Meisel L.A."/>
            <person name="Decroocq V."/>
            <person name="Sosinski B."/>
            <person name="Prochnik S."/>
            <person name="Mitros T."/>
            <person name="Policriti A."/>
            <person name="Cipriani G."/>
            <person name="Dondini L."/>
            <person name="Ficklin S."/>
            <person name="Goodstein D.M."/>
            <person name="Xuan P."/>
            <person name="Del Fabbro C."/>
            <person name="Aramini V."/>
            <person name="Copetti D."/>
            <person name="Gonzalez S."/>
            <person name="Horner D.S."/>
            <person name="Falchi R."/>
            <person name="Lucas S."/>
            <person name="Mica E."/>
            <person name="Maldonado J."/>
            <person name="Lazzari B."/>
            <person name="Bielenberg D."/>
            <person name="Pirona R."/>
            <person name="Miculan M."/>
            <person name="Barakat A."/>
            <person name="Testolin R."/>
            <person name="Stella A."/>
            <person name="Tartarini S."/>
            <person name="Tonutti P."/>
            <person name="Arus P."/>
            <person name="Orellana A."/>
            <person name="Wells C."/>
            <person name="Main D."/>
            <person name="Vizzotto G."/>
            <person name="Silva H."/>
            <person name="Salamini F."/>
            <person name="Schmutz J."/>
            <person name="Morgante M."/>
            <person name="Rokhsar D.S."/>
        </authorList>
    </citation>
    <scope>NUCLEOTIDE SEQUENCE [LARGE SCALE GENOMIC DNA]</scope>
    <source>
        <strain evidence="2">cv. Nemared</strain>
    </source>
</reference>
<dbReference type="EMBL" id="CM007657">
    <property type="protein sequence ID" value="ONH95324.1"/>
    <property type="molecule type" value="Genomic_DNA"/>
</dbReference>
<proteinExistence type="predicted"/>
<sequence length="56" mass="6624">MIFMFLDWTRRLLSSSTCVVHRMRAGRCFVLFRYGQSLSHHKLELKLTHVEIGTTI</sequence>
<accession>A0A251NAP7</accession>
<gene>
    <name evidence="1" type="ORF">PRUPE_7G064100</name>
</gene>
<dbReference type="Gramene" id="ONH95324">
    <property type="protein sequence ID" value="ONH95324"/>
    <property type="gene ID" value="PRUPE_7G064100"/>
</dbReference>
<dbReference type="AlphaFoldDB" id="A0A251NAP7"/>
<evidence type="ECO:0000313" key="1">
    <source>
        <dbReference type="EMBL" id="ONH95324.1"/>
    </source>
</evidence>
<evidence type="ECO:0000313" key="2">
    <source>
        <dbReference type="Proteomes" id="UP000006882"/>
    </source>
</evidence>
<name>A0A251NAP7_PRUPE</name>
<protein>
    <submittedName>
        <fullName evidence="1">Uncharacterized protein</fullName>
    </submittedName>
</protein>
<dbReference type="Proteomes" id="UP000006882">
    <property type="component" value="Chromosome G7"/>
</dbReference>